<keyword evidence="4" id="KW-1185">Reference proteome</keyword>
<dbReference type="EMBL" id="AP011532">
    <property type="protein sequence ID" value="BAI60675.1"/>
    <property type="molecule type" value="Genomic_DNA"/>
</dbReference>
<reference evidence="4" key="3">
    <citation type="journal article" date="2011" name="PLoS ONE">
        <title>Genome sequence of a mesophilic hydrogenotrophic methanogen Methanocella paludicola, the first cultivated representative of the order Methanocellales.</title>
        <authorList>
            <person name="Sakai S."/>
            <person name="Takaki Y."/>
            <person name="Shimamura S."/>
            <person name="Sekine M."/>
            <person name="Tajima T."/>
            <person name="Kosugi H."/>
            <person name="Ichikawa N."/>
            <person name="Tasumi E."/>
            <person name="Hiraki A.T."/>
            <person name="Shimizu A."/>
            <person name="Kato Y."/>
            <person name="Nishiko R."/>
            <person name="Mori K."/>
            <person name="Fujita N."/>
            <person name="Imachi H."/>
            <person name="Takai K."/>
        </authorList>
    </citation>
    <scope>NUCLEOTIDE SEQUENCE [LARGE SCALE GENOMIC DNA]</scope>
    <source>
        <strain evidence="4">DSM 17711 / JCM 13418 / NBRC 101707 / SANAE</strain>
    </source>
</reference>
<dbReference type="SUPFAM" id="SSF109755">
    <property type="entry name" value="PhoU-like"/>
    <property type="match status" value="1"/>
</dbReference>
<dbReference type="PANTHER" id="PTHR36536">
    <property type="entry name" value="UPF0111 PROTEIN HI_1603"/>
    <property type="match status" value="1"/>
</dbReference>
<evidence type="ECO:0000313" key="3">
    <source>
        <dbReference type="EMBL" id="BAI60675.1"/>
    </source>
</evidence>
<comment type="similarity">
    <text evidence="1">Belongs to the UPF0111 family.</text>
</comment>
<dbReference type="STRING" id="304371.MCP_0603"/>
<dbReference type="InterPro" id="IPR038078">
    <property type="entry name" value="PhoU-like_sf"/>
</dbReference>
<proteinExistence type="inferred from homology"/>
<dbReference type="InterPro" id="IPR002727">
    <property type="entry name" value="DUF47"/>
</dbReference>
<feature type="coiled-coil region" evidence="2">
    <location>
        <begin position="42"/>
        <end position="69"/>
    </location>
</feature>
<evidence type="ECO:0000256" key="1">
    <source>
        <dbReference type="ARBA" id="ARBA00008591"/>
    </source>
</evidence>
<dbReference type="Gene3D" id="1.20.58.220">
    <property type="entry name" value="Phosphate transport system protein phou homolog 2, domain 2"/>
    <property type="match status" value="1"/>
</dbReference>
<gene>
    <name evidence="3" type="ordered locus">MCP_0603</name>
</gene>
<dbReference type="KEGG" id="mpd:MCP_0603"/>
<evidence type="ECO:0000313" key="4">
    <source>
        <dbReference type="Proteomes" id="UP000001882"/>
    </source>
</evidence>
<dbReference type="PANTHER" id="PTHR36536:SF3">
    <property type="entry name" value="UPF0111 PROTEIN HI_1603"/>
    <property type="match status" value="1"/>
</dbReference>
<dbReference type="InParanoid" id="D1YW53"/>
<dbReference type="NCBIfam" id="TIGR00153">
    <property type="entry name" value="TIGR00153 family protein"/>
    <property type="match status" value="1"/>
</dbReference>
<protein>
    <recommendedName>
        <fullName evidence="5">TIGR00153 family protein</fullName>
    </recommendedName>
</protein>
<reference evidence="3 4" key="1">
    <citation type="journal article" date="2007" name="Appl. Environ. Microbiol.">
        <title>Isolation of key methanogens for global methane emission from rice paddy fields: a novel isolate affiliated with the clone cluster rice cluster I.</title>
        <authorList>
            <person name="Sakai S."/>
            <person name="Imachi H."/>
            <person name="Sekiguchi Y."/>
            <person name="Ohashi A."/>
            <person name="Harada H."/>
            <person name="Kamagata Y."/>
        </authorList>
    </citation>
    <scope>NUCLEOTIDE SEQUENCE [LARGE SCALE GENOMIC DNA]</scope>
    <source>
        <strain evidence="4">DSM 17711 / JCM 13418 / NBRC 101707 / SANAE</strain>
    </source>
</reference>
<dbReference type="Pfam" id="PF01865">
    <property type="entry name" value="PhoU_div"/>
    <property type="match status" value="1"/>
</dbReference>
<reference evidence="3 4" key="2">
    <citation type="journal article" date="2008" name="Int. J. Syst. Evol. Microbiol.">
        <title>Methanocella paludicola gen. nov., sp. nov., a methane-producing archaeon, the first isolate of the lineage 'Rice Cluster I', and proposal of the new archaeal order Methanocellales ord. nov.</title>
        <authorList>
            <person name="Sakai S."/>
            <person name="Imachi H."/>
            <person name="Hanada S."/>
            <person name="Ohashi A."/>
            <person name="Harada H."/>
            <person name="Kamagata Y."/>
        </authorList>
    </citation>
    <scope>NUCLEOTIDE SEQUENCE [LARGE SCALE GENOMIC DNA]</scope>
    <source>
        <strain evidence="4">DSM 17711 / JCM 13418 / NBRC 101707 / SANAE</strain>
    </source>
</reference>
<accession>D1YW53</accession>
<name>D1YW53_METPS</name>
<dbReference type="Proteomes" id="UP000001882">
    <property type="component" value="Chromosome"/>
</dbReference>
<sequence>MADPIRTILNLFARSPFKPLDEHAEKVKLTVLKMDEAVRAYVEEDKAKVEALYRQISELEHEADKVKHAIREHMPSSVLMPVDRADMLSYLKQQDDVANSAEMVAQLLEIKMVPMPRAVKDVLLKMDGEVLVTVEEHVAASNKIIEILDSSSVSKHMAEAQGLIDRVDSQKHNVDVTRLEAMQTVYAHEKELGPVGVYHLLAVIRDLGWVAEHAESASNRLRLMIAKR</sequence>
<organism evidence="3 4">
    <name type="scientific">Methanocella paludicola (strain DSM 17711 / JCM 13418 / NBRC 101707 / SANAE)</name>
    <dbReference type="NCBI Taxonomy" id="304371"/>
    <lineage>
        <taxon>Archaea</taxon>
        <taxon>Methanobacteriati</taxon>
        <taxon>Methanobacteriota</taxon>
        <taxon>Stenosarchaea group</taxon>
        <taxon>Methanomicrobia</taxon>
        <taxon>Methanocellales</taxon>
        <taxon>Methanocellaceae</taxon>
        <taxon>Methanocella</taxon>
    </lineage>
</organism>
<dbReference type="eggNOG" id="arCOG02640">
    <property type="taxonomic scope" value="Archaea"/>
</dbReference>
<dbReference type="AlphaFoldDB" id="D1YW53"/>
<evidence type="ECO:0000256" key="2">
    <source>
        <dbReference type="SAM" id="Coils"/>
    </source>
</evidence>
<evidence type="ECO:0008006" key="5">
    <source>
        <dbReference type="Google" id="ProtNLM"/>
    </source>
</evidence>
<dbReference type="InterPro" id="IPR018445">
    <property type="entry name" value="Put_Phosphate_transp_reg"/>
</dbReference>
<dbReference type="OrthoDB" id="123511at2157"/>
<dbReference type="PATRIC" id="fig|304371.9.peg.620"/>
<keyword evidence="2" id="KW-0175">Coiled coil</keyword>